<dbReference type="AlphaFoldDB" id="A0AAV9D718"/>
<evidence type="ECO:0000313" key="2">
    <source>
        <dbReference type="EMBL" id="KAK1296985.1"/>
    </source>
</evidence>
<sequence>MRSRGVKKDPGGWSWIEIRDTVSVFVVGDQWHPWRDNIYKILDSLTAKADLVDDISELNAITWNQQFVEKPKSPLMRIVKRLRSHAAQKVSHQKKKRGGRQRKVNLRLRMEKS</sequence>
<comment type="caution">
    <text evidence="2">The sequence shown here is derived from an EMBL/GenBank/DDBJ whole genome shotgun (WGS) entry which is preliminary data.</text>
</comment>
<reference evidence="2" key="2">
    <citation type="submission" date="2023-06" db="EMBL/GenBank/DDBJ databases">
        <authorList>
            <person name="Ma L."/>
            <person name="Liu K.-W."/>
            <person name="Li Z."/>
            <person name="Hsiao Y.-Y."/>
            <person name="Qi Y."/>
            <person name="Fu T."/>
            <person name="Tang G."/>
            <person name="Zhang D."/>
            <person name="Sun W.-H."/>
            <person name="Liu D.-K."/>
            <person name="Li Y."/>
            <person name="Chen G.-Z."/>
            <person name="Liu X.-D."/>
            <person name="Liao X.-Y."/>
            <person name="Jiang Y.-T."/>
            <person name="Yu X."/>
            <person name="Hao Y."/>
            <person name="Huang J."/>
            <person name="Zhao X.-W."/>
            <person name="Ke S."/>
            <person name="Chen Y.-Y."/>
            <person name="Wu W.-L."/>
            <person name="Hsu J.-L."/>
            <person name="Lin Y.-F."/>
            <person name="Huang M.-D."/>
            <person name="Li C.-Y."/>
            <person name="Huang L."/>
            <person name="Wang Z.-W."/>
            <person name="Zhao X."/>
            <person name="Zhong W.-Y."/>
            <person name="Peng D.-H."/>
            <person name="Ahmad S."/>
            <person name="Lan S."/>
            <person name="Zhang J.-S."/>
            <person name="Tsai W.-C."/>
            <person name="Van De Peer Y."/>
            <person name="Liu Z.-J."/>
        </authorList>
    </citation>
    <scope>NUCLEOTIDE SEQUENCE</scope>
    <source>
        <strain evidence="2">CP</strain>
        <tissue evidence="2">Leaves</tissue>
    </source>
</reference>
<gene>
    <name evidence="2" type="primary">PCMP-H42</name>
    <name evidence="2" type="ORF">QJS10_CPB15g02198</name>
</gene>
<name>A0AAV9D718_ACOCL</name>
<dbReference type="Proteomes" id="UP001180020">
    <property type="component" value="Unassembled WGS sequence"/>
</dbReference>
<feature type="region of interest" description="Disordered" evidence="1">
    <location>
        <begin position="85"/>
        <end position="113"/>
    </location>
</feature>
<dbReference type="EMBL" id="JAUJYO010000015">
    <property type="protein sequence ID" value="KAK1296985.1"/>
    <property type="molecule type" value="Genomic_DNA"/>
</dbReference>
<keyword evidence="3" id="KW-1185">Reference proteome</keyword>
<organism evidence="2 3">
    <name type="scientific">Acorus calamus</name>
    <name type="common">Sweet flag</name>
    <dbReference type="NCBI Taxonomy" id="4465"/>
    <lineage>
        <taxon>Eukaryota</taxon>
        <taxon>Viridiplantae</taxon>
        <taxon>Streptophyta</taxon>
        <taxon>Embryophyta</taxon>
        <taxon>Tracheophyta</taxon>
        <taxon>Spermatophyta</taxon>
        <taxon>Magnoliopsida</taxon>
        <taxon>Liliopsida</taxon>
        <taxon>Acoraceae</taxon>
        <taxon>Acorus</taxon>
    </lineage>
</organism>
<feature type="compositionally biased region" description="Basic residues" evidence="1">
    <location>
        <begin position="85"/>
        <end position="106"/>
    </location>
</feature>
<reference evidence="2" key="1">
    <citation type="journal article" date="2023" name="Nat. Commun.">
        <title>Diploid and tetraploid genomes of Acorus and the evolution of monocots.</title>
        <authorList>
            <person name="Ma L."/>
            <person name="Liu K.W."/>
            <person name="Li Z."/>
            <person name="Hsiao Y.Y."/>
            <person name="Qi Y."/>
            <person name="Fu T."/>
            <person name="Tang G.D."/>
            <person name="Zhang D."/>
            <person name="Sun W.H."/>
            <person name="Liu D.K."/>
            <person name="Li Y."/>
            <person name="Chen G.Z."/>
            <person name="Liu X.D."/>
            <person name="Liao X.Y."/>
            <person name="Jiang Y.T."/>
            <person name="Yu X."/>
            <person name="Hao Y."/>
            <person name="Huang J."/>
            <person name="Zhao X.W."/>
            <person name="Ke S."/>
            <person name="Chen Y.Y."/>
            <person name="Wu W.L."/>
            <person name="Hsu J.L."/>
            <person name="Lin Y.F."/>
            <person name="Huang M.D."/>
            <person name="Li C.Y."/>
            <person name="Huang L."/>
            <person name="Wang Z.W."/>
            <person name="Zhao X."/>
            <person name="Zhong W.Y."/>
            <person name="Peng D.H."/>
            <person name="Ahmad S."/>
            <person name="Lan S."/>
            <person name="Zhang J.S."/>
            <person name="Tsai W.C."/>
            <person name="Van de Peer Y."/>
            <person name="Liu Z.J."/>
        </authorList>
    </citation>
    <scope>NUCLEOTIDE SEQUENCE</scope>
    <source>
        <strain evidence="2">CP</strain>
    </source>
</reference>
<evidence type="ECO:0000256" key="1">
    <source>
        <dbReference type="SAM" id="MobiDB-lite"/>
    </source>
</evidence>
<evidence type="ECO:0000313" key="3">
    <source>
        <dbReference type="Proteomes" id="UP001180020"/>
    </source>
</evidence>
<protein>
    <submittedName>
        <fullName evidence="2">Pentatricopeptide repeat-containing protein</fullName>
    </submittedName>
</protein>
<proteinExistence type="predicted"/>
<accession>A0AAV9D718</accession>